<dbReference type="InterPro" id="IPR010982">
    <property type="entry name" value="Lambda_DNA-bd_dom_sf"/>
</dbReference>
<keyword evidence="4" id="KW-1185">Reference proteome</keyword>
<evidence type="ECO:0000313" key="3">
    <source>
        <dbReference type="EMBL" id="EFI33156.1"/>
    </source>
</evidence>
<sequence>MENKMPPVHPGEILREELEELTMSASALAKKLDVPVNRVTQILNERRSITPDTALRLSRYFGTSAEFWMNLQQAYDLKTTRELKGSEIEMVVQPHEAASNS</sequence>
<keyword evidence="1" id="KW-0238">DNA-binding</keyword>
<dbReference type="Gene3D" id="1.10.260.40">
    <property type="entry name" value="lambda repressor-like DNA-binding domains"/>
    <property type="match status" value="1"/>
</dbReference>
<dbReference type="GO" id="GO:0003677">
    <property type="term" value="F:DNA binding"/>
    <property type="evidence" value="ECO:0007669"/>
    <property type="project" value="UniProtKB-KW"/>
</dbReference>
<evidence type="ECO:0000259" key="2">
    <source>
        <dbReference type="PROSITE" id="PS50943"/>
    </source>
</evidence>
<dbReference type="NCBIfam" id="TIGR02607">
    <property type="entry name" value="antidote_HigA"/>
    <property type="match status" value="1"/>
</dbReference>
<dbReference type="Pfam" id="PF01381">
    <property type="entry name" value="HTH_3"/>
    <property type="match status" value="1"/>
</dbReference>
<dbReference type="InterPro" id="IPR013430">
    <property type="entry name" value="Toxin_antidote_HigA"/>
</dbReference>
<accession>D6SR40</accession>
<name>D6SR40_9BACT</name>
<dbReference type="SMART" id="SM00530">
    <property type="entry name" value="HTH_XRE"/>
    <property type="match status" value="1"/>
</dbReference>
<dbReference type="EMBL" id="ACJN02000003">
    <property type="protein sequence ID" value="EFI33156.1"/>
    <property type="molecule type" value="Genomic_DNA"/>
</dbReference>
<organism evidence="3 4">
    <name type="scientific">Desulfonatronospira thiodismutans ASO3-1</name>
    <dbReference type="NCBI Taxonomy" id="555779"/>
    <lineage>
        <taxon>Bacteria</taxon>
        <taxon>Pseudomonadati</taxon>
        <taxon>Thermodesulfobacteriota</taxon>
        <taxon>Desulfovibrionia</taxon>
        <taxon>Desulfovibrionales</taxon>
        <taxon>Desulfonatronovibrionaceae</taxon>
        <taxon>Desulfonatronospira</taxon>
    </lineage>
</organism>
<evidence type="ECO:0000313" key="4">
    <source>
        <dbReference type="Proteomes" id="UP000005496"/>
    </source>
</evidence>
<dbReference type="CDD" id="cd00093">
    <property type="entry name" value="HTH_XRE"/>
    <property type="match status" value="1"/>
</dbReference>
<dbReference type="OrthoDB" id="9798100at2"/>
<dbReference type="PANTHER" id="PTHR36924">
    <property type="entry name" value="ANTITOXIN HIGA-1"/>
    <property type="match status" value="1"/>
</dbReference>
<dbReference type="SUPFAM" id="SSF47413">
    <property type="entry name" value="lambda repressor-like DNA-binding domains"/>
    <property type="match status" value="1"/>
</dbReference>
<reference evidence="3" key="1">
    <citation type="submission" date="2010-05" db="EMBL/GenBank/DDBJ databases">
        <title>The draft genome of Desulfonatronospira thiodismutans ASO3-1.</title>
        <authorList>
            <consortium name="US DOE Joint Genome Institute (JGI-PGF)"/>
            <person name="Lucas S."/>
            <person name="Copeland A."/>
            <person name="Lapidus A."/>
            <person name="Cheng J.-F."/>
            <person name="Bruce D."/>
            <person name="Goodwin L."/>
            <person name="Pitluck S."/>
            <person name="Chertkov O."/>
            <person name="Brettin T."/>
            <person name="Detter J.C."/>
            <person name="Han C."/>
            <person name="Land M.L."/>
            <person name="Hauser L."/>
            <person name="Kyrpides N."/>
            <person name="Mikhailova N."/>
            <person name="Muyzer G."/>
            <person name="Woyke T."/>
        </authorList>
    </citation>
    <scope>NUCLEOTIDE SEQUENCE [LARGE SCALE GENOMIC DNA]</scope>
    <source>
        <strain evidence="3">ASO3-1</strain>
    </source>
</reference>
<dbReference type="PANTHER" id="PTHR36924:SF1">
    <property type="entry name" value="ANTITOXIN HIGA-1"/>
    <property type="match status" value="1"/>
</dbReference>
<dbReference type="RefSeq" id="WP_008870519.1">
    <property type="nucleotide sequence ID" value="NZ_ACJN02000003.1"/>
</dbReference>
<protein>
    <submittedName>
        <fullName evidence="3">Plasmid maintenance system antidote protein, XRE family</fullName>
    </submittedName>
</protein>
<proteinExistence type="predicted"/>
<comment type="caution">
    <text evidence="3">The sequence shown here is derived from an EMBL/GenBank/DDBJ whole genome shotgun (WGS) entry which is preliminary data.</text>
</comment>
<feature type="domain" description="HTH cro/C1-type" evidence="2">
    <location>
        <begin position="14"/>
        <end position="68"/>
    </location>
</feature>
<dbReference type="Proteomes" id="UP000005496">
    <property type="component" value="Unassembled WGS sequence"/>
</dbReference>
<dbReference type="PROSITE" id="PS50943">
    <property type="entry name" value="HTH_CROC1"/>
    <property type="match status" value="1"/>
</dbReference>
<evidence type="ECO:0000256" key="1">
    <source>
        <dbReference type="ARBA" id="ARBA00023125"/>
    </source>
</evidence>
<dbReference type="AlphaFoldDB" id="D6SR40"/>
<dbReference type="InterPro" id="IPR001387">
    <property type="entry name" value="Cro/C1-type_HTH"/>
</dbReference>
<gene>
    <name evidence="3" type="ORF">Dthio_PD0479</name>
</gene>
<dbReference type="eggNOG" id="COG3093">
    <property type="taxonomic scope" value="Bacteria"/>
</dbReference>